<dbReference type="AlphaFoldDB" id="A0AAV6TCJ4"/>
<comment type="caution">
    <text evidence="2">The sequence shown here is derived from an EMBL/GenBank/DDBJ whole genome shotgun (WGS) entry which is preliminary data.</text>
</comment>
<dbReference type="EMBL" id="JAFNEN010007797">
    <property type="protein sequence ID" value="KAG8155626.1"/>
    <property type="molecule type" value="Genomic_DNA"/>
</dbReference>
<accession>A0AAV6TCJ4</accession>
<evidence type="ECO:0000313" key="2">
    <source>
        <dbReference type="EMBL" id="KAG8155626.1"/>
    </source>
</evidence>
<gene>
    <name evidence="2" type="ORF">JTE90_001842</name>
</gene>
<evidence type="ECO:0000256" key="1">
    <source>
        <dbReference type="SAM" id="MobiDB-lite"/>
    </source>
</evidence>
<feature type="compositionally biased region" description="Polar residues" evidence="1">
    <location>
        <begin position="69"/>
        <end position="90"/>
    </location>
</feature>
<sequence>MGIGTSVLFCGFRNTRGKIKRNRRGHSLLRTLEVENSDRRKTELLRKHLAKKVSINQERKLEDRRRSDTAQFSNHKTCQPRSGLCSSNGHAGQLPGNQSFGFRGKYGCKAENLKELTGGFSPTSNGVRFKFDSTQQTLQARTGEE</sequence>
<feature type="region of interest" description="Disordered" evidence="1">
    <location>
        <begin position="58"/>
        <end position="90"/>
    </location>
</feature>
<keyword evidence="3" id="KW-1185">Reference proteome</keyword>
<reference evidence="2 3" key="1">
    <citation type="journal article" date="2022" name="Nat. Ecol. Evol.">
        <title>A masculinizing supergene underlies an exaggerated male reproductive morph in a spider.</title>
        <authorList>
            <person name="Hendrickx F."/>
            <person name="De Corte Z."/>
            <person name="Sonet G."/>
            <person name="Van Belleghem S.M."/>
            <person name="Kostlbacher S."/>
            <person name="Vangestel C."/>
        </authorList>
    </citation>
    <scope>NUCLEOTIDE SEQUENCE [LARGE SCALE GENOMIC DNA]</scope>
    <source>
        <strain evidence="2">W744_W776</strain>
    </source>
</reference>
<protein>
    <submittedName>
        <fullName evidence="2">Uncharacterized protein</fullName>
    </submittedName>
</protein>
<feature type="region of interest" description="Disordered" evidence="1">
    <location>
        <begin position="124"/>
        <end position="145"/>
    </location>
</feature>
<dbReference type="Proteomes" id="UP000827092">
    <property type="component" value="Unassembled WGS sequence"/>
</dbReference>
<feature type="compositionally biased region" description="Basic and acidic residues" evidence="1">
    <location>
        <begin position="58"/>
        <end position="68"/>
    </location>
</feature>
<proteinExistence type="predicted"/>
<organism evidence="2 3">
    <name type="scientific">Oedothorax gibbosus</name>
    <dbReference type="NCBI Taxonomy" id="931172"/>
    <lineage>
        <taxon>Eukaryota</taxon>
        <taxon>Metazoa</taxon>
        <taxon>Ecdysozoa</taxon>
        <taxon>Arthropoda</taxon>
        <taxon>Chelicerata</taxon>
        <taxon>Arachnida</taxon>
        <taxon>Araneae</taxon>
        <taxon>Araneomorphae</taxon>
        <taxon>Entelegynae</taxon>
        <taxon>Araneoidea</taxon>
        <taxon>Linyphiidae</taxon>
        <taxon>Erigoninae</taxon>
        <taxon>Oedothorax</taxon>
    </lineage>
</organism>
<evidence type="ECO:0000313" key="3">
    <source>
        <dbReference type="Proteomes" id="UP000827092"/>
    </source>
</evidence>
<name>A0AAV6TCJ4_9ARAC</name>